<dbReference type="Proteomes" id="UP000277928">
    <property type="component" value="Unassembled WGS sequence"/>
</dbReference>
<dbReference type="EMBL" id="UYRX01002400">
    <property type="protein sequence ID" value="VDM93165.1"/>
    <property type="molecule type" value="Genomic_DNA"/>
</dbReference>
<organism evidence="2 3">
    <name type="scientific">Litomosoides sigmodontis</name>
    <name type="common">Filarial nematode worm</name>
    <dbReference type="NCBI Taxonomy" id="42156"/>
    <lineage>
        <taxon>Eukaryota</taxon>
        <taxon>Metazoa</taxon>
        <taxon>Ecdysozoa</taxon>
        <taxon>Nematoda</taxon>
        <taxon>Chromadorea</taxon>
        <taxon>Rhabditida</taxon>
        <taxon>Spirurina</taxon>
        <taxon>Spiruromorpha</taxon>
        <taxon>Filarioidea</taxon>
        <taxon>Onchocercidae</taxon>
        <taxon>Litomosoides</taxon>
    </lineage>
</organism>
<feature type="region of interest" description="Disordered" evidence="1">
    <location>
        <begin position="155"/>
        <end position="177"/>
    </location>
</feature>
<proteinExistence type="predicted"/>
<dbReference type="STRING" id="42156.A0A3P7MAI2"/>
<protein>
    <submittedName>
        <fullName evidence="2">Uncharacterized protein</fullName>
    </submittedName>
</protein>
<evidence type="ECO:0000313" key="2">
    <source>
        <dbReference type="EMBL" id="VDM93165.1"/>
    </source>
</evidence>
<dbReference type="OrthoDB" id="297496at2759"/>
<sequence length="228" mass="25929">MFNRSVETDAWMSQIQASECSRAVQTAFDDEVHEVYALSSKGKKQIGSINSFSIENSTQCSFETKDTCDTLVQTMLDMNNFNLENSTDGECNASNASVHQRTDDASESAPKWIKPKRQDLVIQTDDSYLKIARRLDQIRTNRTESLHICMAKPLKKTERRNSSKRRLENSDGRRGHYLRVASMRRKNENEAANDEQILPSVSVTKIMNAEGDDDRLHFSLLSKNDNVS</sequence>
<reference evidence="2 3" key="1">
    <citation type="submission" date="2018-08" db="EMBL/GenBank/DDBJ databases">
        <authorList>
            <person name="Laetsch R D."/>
            <person name="Stevens L."/>
            <person name="Kumar S."/>
            <person name="Blaxter L. M."/>
        </authorList>
    </citation>
    <scope>NUCLEOTIDE SEQUENCE [LARGE SCALE GENOMIC DNA]</scope>
</reference>
<accession>A0A3P7MAI2</accession>
<evidence type="ECO:0000256" key="1">
    <source>
        <dbReference type="SAM" id="MobiDB-lite"/>
    </source>
</evidence>
<name>A0A3P7MAI2_LITSI</name>
<gene>
    <name evidence="2" type="ORF">NLS_LOCUS10077</name>
</gene>
<feature type="compositionally biased region" description="Basic and acidic residues" evidence="1">
    <location>
        <begin position="155"/>
        <end position="174"/>
    </location>
</feature>
<evidence type="ECO:0000313" key="3">
    <source>
        <dbReference type="Proteomes" id="UP000277928"/>
    </source>
</evidence>
<keyword evidence="3" id="KW-1185">Reference proteome</keyword>
<dbReference type="AlphaFoldDB" id="A0A3P7MAI2"/>